<evidence type="ECO:0000256" key="1">
    <source>
        <dbReference type="ARBA" id="ARBA00004141"/>
    </source>
</evidence>
<dbReference type="RefSeq" id="WP_205002589.1">
    <property type="nucleotide sequence ID" value="NZ_JAFBER010000003.1"/>
</dbReference>
<feature type="domain" description="Glycosyltransferase 2-like" evidence="8">
    <location>
        <begin position="11"/>
        <end position="169"/>
    </location>
</feature>
<dbReference type="InterPro" id="IPR050256">
    <property type="entry name" value="Glycosyltransferase_2"/>
</dbReference>
<evidence type="ECO:0000256" key="3">
    <source>
        <dbReference type="ARBA" id="ARBA00022679"/>
    </source>
</evidence>
<dbReference type="CDD" id="cd04187">
    <property type="entry name" value="DPM1_like_bac"/>
    <property type="match status" value="1"/>
</dbReference>
<keyword evidence="3 9" id="KW-0808">Transferase</keyword>
<keyword evidence="6 7" id="KW-0472">Membrane</keyword>
<evidence type="ECO:0000256" key="6">
    <source>
        <dbReference type="ARBA" id="ARBA00023136"/>
    </source>
</evidence>
<dbReference type="InterPro" id="IPR001173">
    <property type="entry name" value="Glyco_trans_2-like"/>
</dbReference>
<proteinExistence type="predicted"/>
<keyword evidence="10" id="KW-1185">Reference proteome</keyword>
<evidence type="ECO:0000259" key="8">
    <source>
        <dbReference type="Pfam" id="PF00535"/>
    </source>
</evidence>
<dbReference type="PANTHER" id="PTHR48090:SF1">
    <property type="entry name" value="PROPHAGE BACTOPRENOL GLUCOSYL TRANSFERASE HOMOLOG"/>
    <property type="match status" value="1"/>
</dbReference>
<comment type="subcellular location">
    <subcellularLocation>
        <location evidence="1">Membrane</location>
        <topology evidence="1">Multi-pass membrane protein</topology>
    </subcellularLocation>
</comment>
<reference evidence="9 10" key="1">
    <citation type="submission" date="2021-01" db="EMBL/GenBank/DDBJ databases">
        <title>Genomic Encyclopedia of Type Strains, Phase IV (KMG-IV): sequencing the most valuable type-strain genomes for metagenomic binning, comparative biology and taxonomic classification.</title>
        <authorList>
            <person name="Goeker M."/>
        </authorList>
    </citation>
    <scope>NUCLEOTIDE SEQUENCE [LARGE SCALE GENOMIC DNA]</scope>
    <source>
        <strain evidence="9 10">DSM 28236</strain>
    </source>
</reference>
<protein>
    <submittedName>
        <fullName evidence="9">Dolichol-phosphate mannosyltransferase</fullName>
        <ecNumber evidence="9">2.4.1.83</ecNumber>
    </submittedName>
</protein>
<dbReference type="EC" id="2.4.1.83" evidence="9"/>
<dbReference type="EMBL" id="JAFBER010000003">
    <property type="protein sequence ID" value="MBM7644638.1"/>
    <property type="molecule type" value="Genomic_DNA"/>
</dbReference>
<evidence type="ECO:0000256" key="5">
    <source>
        <dbReference type="ARBA" id="ARBA00022989"/>
    </source>
</evidence>
<accession>A0ABS2PX49</accession>
<evidence type="ECO:0000256" key="2">
    <source>
        <dbReference type="ARBA" id="ARBA00022676"/>
    </source>
</evidence>
<dbReference type="Gene3D" id="3.90.550.10">
    <property type="entry name" value="Spore Coat Polysaccharide Biosynthesis Protein SpsA, Chain A"/>
    <property type="match status" value="1"/>
</dbReference>
<keyword evidence="2 9" id="KW-0328">Glycosyltransferase</keyword>
<feature type="transmembrane region" description="Helical" evidence="7">
    <location>
        <begin position="270"/>
        <end position="292"/>
    </location>
</feature>
<dbReference type="Proteomes" id="UP000808914">
    <property type="component" value="Unassembled WGS sequence"/>
</dbReference>
<keyword evidence="5 7" id="KW-1133">Transmembrane helix</keyword>
<name>A0ABS2PX49_9BACL</name>
<dbReference type="GO" id="GO:0004582">
    <property type="term" value="F:dolichyl-phosphate beta-D-mannosyltransferase activity"/>
    <property type="evidence" value="ECO:0007669"/>
    <property type="project" value="UniProtKB-EC"/>
</dbReference>
<dbReference type="InterPro" id="IPR029044">
    <property type="entry name" value="Nucleotide-diphossugar_trans"/>
</dbReference>
<evidence type="ECO:0000256" key="4">
    <source>
        <dbReference type="ARBA" id="ARBA00022692"/>
    </source>
</evidence>
<sequence length="327" mass="37855">MNRHAYQPYISVVTPVYGCEKCLRELYQRLKRVLTQISNRFEIIMVCDHSPDRSWDVIQSLARQDMRVKGIKLSRNFGQHIAITAGLDASKGDWVVVMDCDLQDQPEEIIPLHSKALEGYDIVFGRRAERHDTWIKRLQSKLFYKVYSYLADTKFDHSIANFSICSRQVVNEVVRLRERSRSYPLFLKWLGFNWTSINIHHAKRELGKSSYNFSKLIRFAMDSIVSQSNKPLRLAIKLGFAISFISLLFGCFLIYKYFFLMQPVAGWTSFMVSIYFIGGLILANLGVLGLYIGKVFDEVKGRPLYIIHQAVGFEDPVQVIKNKETDV</sequence>
<organism evidence="9 10">
    <name type="scientific">Scopulibacillus daqui</name>
    <dbReference type="NCBI Taxonomy" id="1469162"/>
    <lineage>
        <taxon>Bacteria</taxon>
        <taxon>Bacillati</taxon>
        <taxon>Bacillota</taxon>
        <taxon>Bacilli</taxon>
        <taxon>Bacillales</taxon>
        <taxon>Sporolactobacillaceae</taxon>
        <taxon>Scopulibacillus</taxon>
    </lineage>
</organism>
<gene>
    <name evidence="9" type="ORF">JOD45_000831</name>
</gene>
<dbReference type="Pfam" id="PF00535">
    <property type="entry name" value="Glycos_transf_2"/>
    <property type="match status" value="1"/>
</dbReference>
<comment type="caution">
    <text evidence="9">The sequence shown here is derived from an EMBL/GenBank/DDBJ whole genome shotgun (WGS) entry which is preliminary data.</text>
</comment>
<feature type="transmembrane region" description="Helical" evidence="7">
    <location>
        <begin position="238"/>
        <end position="258"/>
    </location>
</feature>
<keyword evidence="4 7" id="KW-0812">Transmembrane</keyword>
<dbReference type="SUPFAM" id="SSF53448">
    <property type="entry name" value="Nucleotide-diphospho-sugar transferases"/>
    <property type="match status" value="1"/>
</dbReference>
<evidence type="ECO:0000256" key="7">
    <source>
        <dbReference type="SAM" id="Phobius"/>
    </source>
</evidence>
<dbReference type="PANTHER" id="PTHR48090">
    <property type="entry name" value="UNDECAPRENYL-PHOSPHATE 4-DEOXY-4-FORMAMIDO-L-ARABINOSE TRANSFERASE-RELATED"/>
    <property type="match status" value="1"/>
</dbReference>
<evidence type="ECO:0000313" key="10">
    <source>
        <dbReference type="Proteomes" id="UP000808914"/>
    </source>
</evidence>
<evidence type="ECO:0000313" key="9">
    <source>
        <dbReference type="EMBL" id="MBM7644638.1"/>
    </source>
</evidence>